<protein>
    <recommendedName>
        <fullName evidence="15">Minor capsid protein L2</fullName>
    </recommendedName>
</protein>
<evidence type="ECO:0000256" key="4">
    <source>
        <dbReference type="ARBA" id="ARBA00022562"/>
    </source>
</evidence>
<keyword evidence="10" id="KW-1039">Host endosome</keyword>
<comment type="similarity">
    <text evidence="15">Belongs to the papillomaviridae L2 protein family.</text>
</comment>
<evidence type="ECO:0000256" key="5">
    <source>
        <dbReference type="ARBA" id="ARBA00022581"/>
    </source>
</evidence>
<dbReference type="EMBL" id="MF588696">
    <property type="protein sequence ID" value="ATQ38218.1"/>
    <property type="molecule type" value="Genomic_DNA"/>
</dbReference>
<dbReference type="GO" id="GO:0042025">
    <property type="term" value="C:host cell nucleus"/>
    <property type="evidence" value="ECO:0007669"/>
    <property type="project" value="UniProtKB-SubCell"/>
</dbReference>
<evidence type="ECO:0000256" key="6">
    <source>
        <dbReference type="ARBA" id="ARBA00022812"/>
    </source>
</evidence>
<keyword evidence="5 15" id="KW-0945">Host-virus interaction</keyword>
<evidence type="ECO:0000256" key="11">
    <source>
        <dbReference type="ARBA" id="ARBA00023120"/>
    </source>
</evidence>
<keyword evidence="11 15" id="KW-1176">Cytoplasmic inwards viral transport</keyword>
<dbReference type="InterPro" id="IPR000784">
    <property type="entry name" value="Late_L2"/>
</dbReference>
<dbReference type="Proteomes" id="UP000289870">
    <property type="component" value="Segment"/>
</dbReference>
<keyword evidence="13 15" id="KW-1015">Disulfide bond</keyword>
<accession>A0A2D2AL79</accession>
<keyword evidence="4 15" id="KW-1048">Host nucleus</keyword>
<keyword evidence="14 15" id="KW-1160">Virus entry into host cell</keyword>
<comment type="function">
    <text evidence="15">Minor protein of the capsid that localizes along the inner surface of the virion, within the central cavities beneath the L1 pentamers. Plays a role in capsid stabilization through interaction with the major capsid protein L1. Once the virion enters the host cell, L2 escorts the genomic DNA into the nucleus by promoting escape from the endosomal compartments and traffic through the host Golgi network. Mechanistically, the C-terminus of L2 possesses a cell-penetrating peptide that protudes from the host endosome, interacts with host cytoplasmic retromer cargo and thereby mediates the capsid delivery to the host trans-Golgi network. Plays a role through its interaction with host dynein in the intracellular microtubule-dependent transport of viral capsid toward the nucleus. Mediates the viral genome import into the nucleus through binding to host importins. Once within the nucleus, L2 localizes viral genomes to host PML bodies in order to activate early gene expression for establishment of infection. Later on, promotes late gene expression by interacting with the viral E2 protein and by inhibiting its transcriptional activation functions. During virion assembly, encapsidates the genome by direct interaction with the viral DNA.</text>
</comment>
<evidence type="ECO:0000313" key="16">
    <source>
        <dbReference type="EMBL" id="ATQ38218.1"/>
    </source>
</evidence>
<comment type="subunit">
    <text evidence="15">Interacts with major capsid protein L1. Interacts with E2; this interaction inhibits E2 transcriptional activity but not the DNA replication function E2. Interacts with host HSPA8; this interaction is required for L2 nuclear translocation. Interacts with host importins KPNB2 and KPNB3. Forms a complex with importin alpha2-beta1 heterodimers via interaction with the importin alpha2 adapter. Interacts with host DYNLT1; this interaction is essential for virus intracellular transport during entry. Interacts (via C-terminus) with host retromer subunits VPS35 AND VPS29.</text>
</comment>
<evidence type="ECO:0000256" key="13">
    <source>
        <dbReference type="ARBA" id="ARBA00023157"/>
    </source>
</evidence>
<evidence type="ECO:0000256" key="9">
    <source>
        <dbReference type="ARBA" id="ARBA00022952"/>
    </source>
</evidence>
<keyword evidence="1 15" id="KW-1163">Viral penetration into host nucleus</keyword>
<evidence type="ECO:0000256" key="14">
    <source>
        <dbReference type="ARBA" id="ARBA00023296"/>
    </source>
</evidence>
<keyword evidence="6" id="KW-1040">Host Golgi apparatus</keyword>
<keyword evidence="7 15" id="KW-0946">Virion</keyword>
<dbReference type="GO" id="GO:0005198">
    <property type="term" value="F:structural molecule activity"/>
    <property type="evidence" value="ECO:0007669"/>
    <property type="project" value="UniProtKB-UniRule"/>
</dbReference>
<evidence type="ECO:0000256" key="15">
    <source>
        <dbReference type="HAMAP-Rule" id="MF_04003"/>
    </source>
</evidence>
<comment type="caution">
    <text evidence="15">Lacks conserved residue(s) required for the propagation of feature annotation.</text>
</comment>
<proteinExistence type="inferred from homology"/>
<sequence length="524" mass="56253">MDGQPRKRQKRDTVENIYRHCVGSGTCPEDVKNKVEQNTLADKLLKWIASVVYFGGLGIGTGKGTGGATGYVPIGSGGGGRVTPQGTVVRPGVVVDPIGPPDIVTVDAVTPHTTSVVPLEVIPEVVGDPIPPTTNVPGPDIITITDPVSDITIDTTSPAVATIDPTSAVLEVQPTTSTPARVSVSSSRHVNPSYISVYGHPTDPVTQSAAEVFIGGAVSEGSVINIGESIPLDTFVETQGSSSFDIEPTAQPPRTSTPRAFQRAFQRARELYNRRVQQVRTRNSNFLTRPRQAVTFQFENPAFEEEVSLVFEQDLNALATAAPDPDFADVVRLGRPQLSETPEGHIRVSRLGQRGTIRTRSGLQIGPHVHYYYDLSSIHPDSFELQPLGQHSGDTGIIDAAAQSIVAPTAESSFIEGHTLVGPQPDNALLDDTVEDFSGSRLRFAGLQYGIQVPTLDIVTLPPGAALQFIVTTSGNKHPTTSVIPQYIPTTPFIPSVVVDSFISSTTFYLHPGLSRKRKRWDMF</sequence>
<feature type="disulfide bond" evidence="15">
    <location>
        <begin position="21"/>
        <end position="27"/>
    </location>
</feature>
<dbReference type="Pfam" id="PF00513">
    <property type="entry name" value="Late_protein_L2"/>
    <property type="match status" value="1"/>
</dbReference>
<dbReference type="HAMAP" id="MF_04003">
    <property type="entry name" value="PPV_L2"/>
    <property type="match status" value="1"/>
</dbReference>
<keyword evidence="2 15" id="KW-0597">Phosphoprotein</keyword>
<keyword evidence="12 15" id="KW-0238">DNA-binding</keyword>
<evidence type="ECO:0000256" key="8">
    <source>
        <dbReference type="ARBA" id="ARBA00022921"/>
    </source>
</evidence>
<comment type="PTM">
    <text evidence="15">Highly phosphorylated.</text>
</comment>
<dbReference type="GO" id="GO:0075521">
    <property type="term" value="P:microtubule-dependent intracellular transport of viral material towards nucleus"/>
    <property type="evidence" value="ECO:0007669"/>
    <property type="project" value="UniProtKB-UniRule"/>
</dbReference>
<dbReference type="GO" id="GO:0046718">
    <property type="term" value="P:symbiont entry into host cell"/>
    <property type="evidence" value="ECO:0007669"/>
    <property type="project" value="UniProtKB-KW"/>
</dbReference>
<keyword evidence="9 15" id="KW-1177">Microtubular inwards viral transport</keyword>
<evidence type="ECO:0000256" key="2">
    <source>
        <dbReference type="ARBA" id="ARBA00022553"/>
    </source>
</evidence>
<reference evidence="16" key="1">
    <citation type="journal article" date="2018" name="MSphere">
        <title>Metagenomic Discovery of 83 New Human Papillomavirus Types in Patients with Immunodeficiency.</title>
        <authorList>
            <person name="Pastrana D.V."/>
            <person name="Peretti A."/>
            <person name="Welch N.L."/>
            <person name="Borgogna C."/>
            <person name="Olivero C."/>
            <person name="Badolato R."/>
            <person name="Notarangelo L.D."/>
            <person name="Gariglio M."/>
            <person name="FitzGerald P.C."/>
            <person name="McIntosh C.E."/>
            <person name="Reeves J."/>
            <person name="Starrett G.J."/>
            <person name="Bliskovsky V."/>
            <person name="Velez D."/>
            <person name="Brownell I."/>
            <person name="Yarchoan R."/>
            <person name="Wyvill K.M."/>
            <person name="Uldrick T.S."/>
            <person name="Maldarelli F."/>
            <person name="Lisco A."/>
            <person name="Sereti I."/>
            <person name="Gonzalez C.M."/>
            <person name="Androphy E.J."/>
            <person name="McBride A.A."/>
            <person name="Van Doorslaer K."/>
            <person name="Garcia F."/>
            <person name="Dvoretzky I."/>
            <person name="Liu J.S."/>
            <person name="Han J."/>
            <person name="Murphy P.M."/>
            <person name="McDermott D.H."/>
            <person name="Buck C.B."/>
        </authorList>
    </citation>
    <scope>NUCLEOTIDE SEQUENCE</scope>
    <source>
        <strain evidence="16">Gamma06_w02c24a</strain>
    </source>
</reference>
<evidence type="ECO:0000256" key="10">
    <source>
        <dbReference type="ARBA" id="ARBA00023046"/>
    </source>
</evidence>
<dbReference type="GO" id="GO:0075732">
    <property type="term" value="P:viral penetration into host nucleus"/>
    <property type="evidence" value="ECO:0007669"/>
    <property type="project" value="UniProtKB-KW"/>
</dbReference>
<comment type="subcellular location">
    <subcellularLocation>
        <location evidence="15">Virion</location>
    </subcellularLocation>
    <subcellularLocation>
        <location evidence="15">Host nucleus</location>
    </subcellularLocation>
</comment>
<organism evidence="16">
    <name type="scientific">Gammapapillomavirus 6</name>
    <dbReference type="NCBI Taxonomy" id="1175848"/>
    <lineage>
        <taxon>Viruses</taxon>
        <taxon>Monodnaviria</taxon>
        <taxon>Shotokuvirae</taxon>
        <taxon>Cossaviricota</taxon>
        <taxon>Papovaviricetes</taxon>
        <taxon>Zurhausenvirales</taxon>
        <taxon>Papillomaviridae</taxon>
        <taxon>Firstpapillomavirinae</taxon>
        <taxon>Gammapapillomavirus</taxon>
    </lineage>
</organism>
<gene>
    <name evidence="15 16" type="primary">L2</name>
</gene>
<dbReference type="GO" id="GO:0003677">
    <property type="term" value="F:DNA binding"/>
    <property type="evidence" value="ECO:0007669"/>
    <property type="project" value="UniProtKB-UniRule"/>
</dbReference>
<dbReference type="GO" id="GO:0043657">
    <property type="term" value="C:host cell"/>
    <property type="evidence" value="ECO:0007669"/>
    <property type="project" value="GOC"/>
</dbReference>
<keyword evidence="3 15" id="KW-0167">Capsid protein</keyword>
<evidence type="ECO:0000256" key="7">
    <source>
        <dbReference type="ARBA" id="ARBA00022844"/>
    </source>
</evidence>
<name>A0A2D2AL79_9PAPI</name>
<evidence type="ECO:0000256" key="3">
    <source>
        <dbReference type="ARBA" id="ARBA00022561"/>
    </source>
</evidence>
<evidence type="ECO:0000256" key="12">
    <source>
        <dbReference type="ARBA" id="ARBA00023125"/>
    </source>
</evidence>
<keyword evidence="8 15" id="KW-0426">Late protein</keyword>
<evidence type="ECO:0000256" key="1">
    <source>
        <dbReference type="ARBA" id="ARBA00022524"/>
    </source>
</evidence>
<dbReference type="GO" id="GO:0019028">
    <property type="term" value="C:viral capsid"/>
    <property type="evidence" value="ECO:0007669"/>
    <property type="project" value="UniProtKB-UniRule"/>
</dbReference>